<dbReference type="AlphaFoldDB" id="A0A136ITK4"/>
<feature type="chain" id="PRO_5007293117" description="Hydrophobic surface binding protein A-domain-containing protein" evidence="1">
    <location>
        <begin position="21"/>
        <end position="165"/>
    </location>
</feature>
<keyword evidence="3" id="KW-1185">Reference proteome</keyword>
<accession>A0A136ITK4</accession>
<dbReference type="Proteomes" id="UP000070501">
    <property type="component" value="Unassembled WGS sequence"/>
</dbReference>
<keyword evidence="1" id="KW-0732">Signal</keyword>
<protein>
    <recommendedName>
        <fullName evidence="4">Hydrophobic surface binding protein A-domain-containing protein</fullName>
    </recommendedName>
</protein>
<organism evidence="2 3">
    <name type="scientific">Microdochium bolleyi</name>
    <dbReference type="NCBI Taxonomy" id="196109"/>
    <lineage>
        <taxon>Eukaryota</taxon>
        <taxon>Fungi</taxon>
        <taxon>Dikarya</taxon>
        <taxon>Ascomycota</taxon>
        <taxon>Pezizomycotina</taxon>
        <taxon>Sordariomycetes</taxon>
        <taxon>Xylariomycetidae</taxon>
        <taxon>Xylariales</taxon>
        <taxon>Microdochiaceae</taxon>
        <taxon>Microdochium</taxon>
    </lineage>
</organism>
<evidence type="ECO:0000313" key="3">
    <source>
        <dbReference type="Proteomes" id="UP000070501"/>
    </source>
</evidence>
<name>A0A136ITK4_9PEZI</name>
<sequence length="165" mass="17674">MHFKFASSAGLLLVGTLVAATPLQTRQLDITLPGEEFITLFEPISILTSLILGLVLQPDNILVLLFRIPYILQNLDQLNVGLGGVIEAVSLVPVGLPVEAQEQFCAAMQPIIDAENNLATAINDFVARVPIAGIPVRGAFTNVQNTFNDILEELDEKLPACGGLV</sequence>
<gene>
    <name evidence="2" type="ORF">Micbo1qcDRAFT_207478</name>
</gene>
<reference evidence="3" key="1">
    <citation type="submission" date="2016-02" db="EMBL/GenBank/DDBJ databases">
        <title>Draft genome sequence of Microdochium bolleyi, a fungal endophyte of beachgrass.</title>
        <authorList>
            <consortium name="DOE Joint Genome Institute"/>
            <person name="David A.S."/>
            <person name="May G."/>
            <person name="Haridas S."/>
            <person name="Lim J."/>
            <person name="Wang M."/>
            <person name="Labutti K."/>
            <person name="Lipzen A."/>
            <person name="Barry K."/>
            <person name="Grigoriev I.V."/>
        </authorList>
    </citation>
    <scope>NUCLEOTIDE SEQUENCE [LARGE SCALE GENOMIC DNA]</scope>
    <source>
        <strain evidence="3">J235TASD1</strain>
    </source>
</reference>
<dbReference type="EMBL" id="KQ964259">
    <property type="protein sequence ID" value="KXJ88217.1"/>
    <property type="molecule type" value="Genomic_DNA"/>
</dbReference>
<evidence type="ECO:0000256" key="1">
    <source>
        <dbReference type="SAM" id="SignalP"/>
    </source>
</evidence>
<evidence type="ECO:0008006" key="4">
    <source>
        <dbReference type="Google" id="ProtNLM"/>
    </source>
</evidence>
<evidence type="ECO:0000313" key="2">
    <source>
        <dbReference type="EMBL" id="KXJ88217.1"/>
    </source>
</evidence>
<proteinExistence type="predicted"/>
<dbReference type="InParanoid" id="A0A136ITK4"/>
<feature type="signal peptide" evidence="1">
    <location>
        <begin position="1"/>
        <end position="20"/>
    </location>
</feature>